<dbReference type="Proteomes" id="UP000094580">
    <property type="component" value="Unassembled WGS sequence"/>
</dbReference>
<dbReference type="Gene3D" id="3.50.30.30">
    <property type="match status" value="1"/>
</dbReference>
<dbReference type="InterPro" id="IPR008965">
    <property type="entry name" value="CBM2/CBM3_carb-bd_dom_sf"/>
</dbReference>
<feature type="active site" description="Charge relay system" evidence="8">
    <location>
        <position position="263"/>
    </location>
</feature>
<dbReference type="InterPro" id="IPR002105">
    <property type="entry name" value="Dockerin_1_rpt"/>
</dbReference>
<dbReference type="PANTHER" id="PTHR43806">
    <property type="entry name" value="PEPTIDASE S8"/>
    <property type="match status" value="1"/>
</dbReference>
<dbReference type="PANTHER" id="PTHR43806:SF65">
    <property type="entry name" value="SERINE PROTEASE APRX"/>
    <property type="match status" value="1"/>
</dbReference>
<dbReference type="InterPro" id="IPR034213">
    <property type="entry name" value="S8_Vpr-like"/>
</dbReference>
<keyword evidence="2" id="KW-0134">Cell wall</keyword>
<evidence type="ECO:0000313" key="11">
    <source>
        <dbReference type="EMBL" id="ODG92492.1"/>
    </source>
</evidence>
<dbReference type="PROSITE" id="PS51766">
    <property type="entry name" value="DOCKERIN"/>
    <property type="match status" value="1"/>
</dbReference>
<evidence type="ECO:0000256" key="9">
    <source>
        <dbReference type="RuleBase" id="RU003355"/>
    </source>
</evidence>
<dbReference type="SUPFAM" id="SSF52025">
    <property type="entry name" value="PA domain"/>
    <property type="match status" value="1"/>
</dbReference>
<dbReference type="Gene3D" id="3.40.50.200">
    <property type="entry name" value="Peptidase S8/S53 domain"/>
    <property type="match status" value="2"/>
</dbReference>
<dbReference type="SUPFAM" id="SSF49384">
    <property type="entry name" value="Carbohydrate-binding domain"/>
    <property type="match status" value="1"/>
</dbReference>
<evidence type="ECO:0000259" key="10">
    <source>
        <dbReference type="PROSITE" id="PS51766"/>
    </source>
</evidence>
<dbReference type="Pfam" id="PF02225">
    <property type="entry name" value="PA"/>
    <property type="match status" value="1"/>
</dbReference>
<gene>
    <name evidence="11" type="ORF">BED47_19515</name>
</gene>
<dbReference type="InterPro" id="IPR046450">
    <property type="entry name" value="PA_dom_sf"/>
</dbReference>
<evidence type="ECO:0000313" key="12">
    <source>
        <dbReference type="Proteomes" id="UP000094580"/>
    </source>
</evidence>
<comment type="caution">
    <text evidence="11">The sequence shown here is derived from an EMBL/GenBank/DDBJ whole genome shotgun (WGS) entry which is preliminary data.</text>
</comment>
<dbReference type="PRINTS" id="PR00723">
    <property type="entry name" value="SUBTILISIN"/>
</dbReference>
<accession>A0ABX2ZS05</accession>
<keyword evidence="3" id="KW-0964">Secreted</keyword>
<keyword evidence="5" id="KW-0732">Signal</keyword>
<evidence type="ECO:0000256" key="1">
    <source>
        <dbReference type="ARBA" id="ARBA00011073"/>
    </source>
</evidence>
<dbReference type="InterPro" id="IPR000209">
    <property type="entry name" value="Peptidase_S8/S53_dom"/>
</dbReference>
<reference evidence="11 12" key="1">
    <citation type="submission" date="2016-07" db="EMBL/GenBank/DDBJ databases">
        <authorList>
            <person name="Townsley L."/>
            <person name="Shank E.A."/>
        </authorList>
    </citation>
    <scope>NUCLEOTIDE SEQUENCE [LARGE SCALE GENOMIC DNA]</scope>
    <source>
        <strain evidence="11 12">CH01</strain>
    </source>
</reference>
<dbReference type="PROSITE" id="PS00138">
    <property type="entry name" value="SUBTILASE_SER"/>
    <property type="match status" value="1"/>
</dbReference>
<dbReference type="InterPro" id="IPR022398">
    <property type="entry name" value="Peptidase_S8_His-AS"/>
</dbReference>
<dbReference type="CDD" id="cd14254">
    <property type="entry name" value="Dockerin_II"/>
    <property type="match status" value="1"/>
</dbReference>
<feature type="domain" description="Dockerin" evidence="10">
    <location>
        <begin position="1256"/>
        <end position="1314"/>
    </location>
</feature>
<dbReference type="Gene3D" id="2.60.40.4130">
    <property type="match status" value="1"/>
</dbReference>
<keyword evidence="4 8" id="KW-0645">Protease</keyword>
<evidence type="ECO:0000256" key="8">
    <source>
        <dbReference type="PROSITE-ProRule" id="PRU01240"/>
    </source>
</evidence>
<organism evidence="11 12">
    <name type="scientific">Gottfriedia luciferensis</name>
    <dbReference type="NCBI Taxonomy" id="178774"/>
    <lineage>
        <taxon>Bacteria</taxon>
        <taxon>Bacillati</taxon>
        <taxon>Bacillota</taxon>
        <taxon>Bacilli</taxon>
        <taxon>Bacillales</taxon>
        <taxon>Bacillaceae</taxon>
        <taxon>Gottfriedia</taxon>
    </lineage>
</organism>
<dbReference type="Pfam" id="PF00082">
    <property type="entry name" value="Peptidase_S8"/>
    <property type="match status" value="1"/>
</dbReference>
<evidence type="ECO:0000256" key="3">
    <source>
        <dbReference type="ARBA" id="ARBA00022525"/>
    </source>
</evidence>
<evidence type="ECO:0000256" key="4">
    <source>
        <dbReference type="ARBA" id="ARBA00022670"/>
    </source>
</evidence>
<dbReference type="SUPFAM" id="SSF63446">
    <property type="entry name" value="Type I dockerin domain"/>
    <property type="match status" value="1"/>
</dbReference>
<dbReference type="EMBL" id="MDKC01000008">
    <property type="protein sequence ID" value="ODG92492.1"/>
    <property type="molecule type" value="Genomic_DNA"/>
</dbReference>
<keyword evidence="6 8" id="KW-0378">Hydrolase</keyword>
<keyword evidence="7 8" id="KW-0720">Serine protease</keyword>
<dbReference type="CDD" id="cd07474">
    <property type="entry name" value="Peptidases_S8_subtilisin_Vpr-like"/>
    <property type="match status" value="1"/>
</dbReference>
<evidence type="ECO:0000256" key="5">
    <source>
        <dbReference type="ARBA" id="ARBA00022729"/>
    </source>
</evidence>
<dbReference type="InterPro" id="IPR023827">
    <property type="entry name" value="Peptidase_S8_Asp-AS"/>
</dbReference>
<protein>
    <recommendedName>
        <fullName evidence="10">Dockerin domain-containing protein</fullName>
    </recommendedName>
</protein>
<evidence type="ECO:0000256" key="2">
    <source>
        <dbReference type="ARBA" id="ARBA00022512"/>
    </source>
</evidence>
<dbReference type="PROSITE" id="PS00018">
    <property type="entry name" value="EF_HAND_1"/>
    <property type="match status" value="1"/>
</dbReference>
<sequence>MLLPTSQKDYVSATTIHGKSSEQILASLTQEQRDALTKLKSIEGYGLQGFDKKDLKSSSDISVIVEFKSKPEKVAILESALEGKSLTSTEAKNRVKHDHTAFEEDLAKILPASKEKSGRDQYKITRSFDTVYNGVSMKLPANEVEKLLKSDSVQAVYKSVEFSIDPPETPDSTEEQDSIKRIESIPFLGVDKLHEEGITGKGVKVGVIDTGVDYNHPDLKDAFKGGYDLVDNDPDPMETTYDDWKKSGRPETDQNLSPYYTSHGTHVSGTIAGRAKNTGGVAVKGIAPDADLFVYRVLGPYGTGELEDILAGIEKAVEDKMDVINLSLGANINDPMYPTSTAINYAVLNGVTASVSAGNSGPNSYTLGSPGAAALALTVGASSAPIPVTKYTGVLNGIETPFQLSTLYNDFVSDLKVFNGQTLDVVDLGVGNDSDYLNKDVAGKVVFVSTGVIGTQSKTVYAKNHGARAIIAYSNIPNAGPSQFVKEEQNFIPAFSMSYEQGLDFKAQLAAGHTKLTFKDLEEVNTDADKLASFSSRGPSRSNYDMKPEITAPGVSVLSSVPAYSIYKNDQTNYKYAYSRMSGTSMAAPHVTGISALLLQANPSLEPGDIKTILMNTAKPLADSYSVFDVGAGRVDPYRAVHTGMKIQVQDETVFPLNGENLKVKEITGGLSFGSHYADEDILVEKKVNFTNVEDKLKKFNVDVNFQTGINGSLSASENGVIVNIPSEIKVQSLDTKKIPVSISVPASAKAGIYEGYIVVTNKDDKNEQYRIPFSVRTTEEGFNSTTLSYKSMSPSFLHVKRSFSANQFIDMIFNFKSPMKRMDIVLQDGKTGNDLGVIGTIDLSSSYDGTNYLLSAFFNGTYHAYTDNTTQPISPTLSYVKPGPYRIKIIGTSARDKVFVNYNDLYIDNNIPTMSTSFDGNESPVIEYQPGQKTIPVQVNVTDQEVANMIEFGMKVDQSINKVNYSVNGNFNPVLPVGVDGKIDLSVPINESSTLLTYTLNGLDGANNTTQKKNYYFVKAGSPYGYVKTDNVNVKMGDTVNATFVLNNVQNLKSAEWTLNNIGQNFEVLDAKANEALKDLGATVTVETSGNNSKVKLALDEAKTVSGKIPAINLKLKVKSTTFAVSAPVNPIIAYTNDQGNRITLSSAGMEWLIQPTFSEVFGTLGAEASIYNRNWNWTTSGATVRVIDGNGKVYDGSSSLVSYGDYKISNLPLTTKSFTWELKVPGHFTVKREIPIGLDKNGTIWGQTLQYFSDKATAGDVNGDDVIDVYDALYIQTYWGTNKRSADINNDGTVNATDFQFVEKNYLKQNPSNQNAPIPKKKYKTQTIDTIKGELGI</sequence>
<comment type="similarity">
    <text evidence="1 8 9">Belongs to the peptidase S8 family.</text>
</comment>
<dbReference type="InterPro" id="IPR036852">
    <property type="entry name" value="Peptidase_S8/S53_dom_sf"/>
</dbReference>
<dbReference type="InterPro" id="IPR018247">
    <property type="entry name" value="EF_Hand_1_Ca_BS"/>
</dbReference>
<dbReference type="InterPro" id="IPR003137">
    <property type="entry name" value="PA_domain"/>
</dbReference>
<feature type="active site" description="Charge relay system" evidence="8">
    <location>
        <position position="209"/>
    </location>
</feature>
<proteinExistence type="inferred from homology"/>
<keyword evidence="12" id="KW-1185">Reference proteome</keyword>
<dbReference type="InterPro" id="IPR015500">
    <property type="entry name" value="Peptidase_S8_subtilisin-rel"/>
</dbReference>
<dbReference type="Pfam" id="PF05922">
    <property type="entry name" value="Inhibitor_I9"/>
    <property type="match status" value="1"/>
</dbReference>
<name>A0ABX2ZS05_9BACI</name>
<dbReference type="InterPro" id="IPR010259">
    <property type="entry name" value="S8pro/Inhibitor_I9"/>
</dbReference>
<dbReference type="PROSITE" id="PS51892">
    <property type="entry name" value="SUBTILASE"/>
    <property type="match status" value="1"/>
</dbReference>
<dbReference type="InterPro" id="IPR016134">
    <property type="entry name" value="Dockerin_dom"/>
</dbReference>
<dbReference type="PROSITE" id="PS00136">
    <property type="entry name" value="SUBTILASE_ASP"/>
    <property type="match status" value="1"/>
</dbReference>
<dbReference type="InterPro" id="IPR036439">
    <property type="entry name" value="Dockerin_dom_sf"/>
</dbReference>
<dbReference type="Pfam" id="PF00404">
    <property type="entry name" value="Dockerin_1"/>
    <property type="match status" value="1"/>
</dbReference>
<dbReference type="InterPro" id="IPR050131">
    <property type="entry name" value="Peptidase_S8_subtilisin-like"/>
</dbReference>
<feature type="active site" description="Charge relay system" evidence="8">
    <location>
        <position position="585"/>
    </location>
</feature>
<dbReference type="InterPro" id="IPR023828">
    <property type="entry name" value="Peptidase_S8_Ser-AS"/>
</dbReference>
<evidence type="ECO:0000256" key="6">
    <source>
        <dbReference type="ARBA" id="ARBA00022801"/>
    </source>
</evidence>
<dbReference type="SUPFAM" id="SSF52743">
    <property type="entry name" value="Subtilisin-like"/>
    <property type="match status" value="1"/>
</dbReference>
<evidence type="ECO:0000256" key="7">
    <source>
        <dbReference type="ARBA" id="ARBA00022825"/>
    </source>
</evidence>
<dbReference type="PROSITE" id="PS00137">
    <property type="entry name" value="SUBTILASE_HIS"/>
    <property type="match status" value="1"/>
</dbReference>